<dbReference type="PATRIC" id="fig|2033.6.peg.1737"/>
<comment type="caution">
    <text evidence="2">The sequence shown here is derived from an EMBL/GenBank/DDBJ whole genome shotgun (WGS) entry which is preliminary data.</text>
</comment>
<accession>A0A147F052</accession>
<proteinExistence type="predicted"/>
<dbReference type="EMBL" id="LDRT01000023">
    <property type="protein sequence ID" value="KTR95814.1"/>
    <property type="molecule type" value="Genomic_DNA"/>
</dbReference>
<dbReference type="Proteomes" id="UP000075025">
    <property type="component" value="Unassembled WGS sequence"/>
</dbReference>
<feature type="chain" id="PRO_5038967316" evidence="1">
    <location>
        <begin position="20"/>
        <end position="247"/>
    </location>
</feature>
<keyword evidence="1" id="KW-0732">Signal</keyword>
<reference evidence="2 3" key="1">
    <citation type="journal article" date="2016" name="Front. Microbiol.">
        <title>Genomic Resource of Rice Seed Associated Bacteria.</title>
        <authorList>
            <person name="Midha S."/>
            <person name="Bansal K."/>
            <person name="Sharma S."/>
            <person name="Kumar N."/>
            <person name="Patil P.P."/>
            <person name="Chaudhry V."/>
            <person name="Patil P.B."/>
        </authorList>
    </citation>
    <scope>NUCLEOTIDE SEQUENCE [LARGE SCALE GENOMIC DNA]</scope>
    <source>
        <strain evidence="2 3">NS220</strain>
    </source>
</reference>
<sequence>MLVAIAVAGLLPLSACAFGAGEPPPSGAHDPEVVAARTSAAVEEQDLLAVVALGEPITTSVQDTCKRGTYSAPWGPYDSYYWACGHVTSRVVSTATADPAQLIADYRAHLADLGCTPDEAAFDMTAEYWQMYGVPGHNANGEVYAVDDLPGGTAVCADGRTVGVAFRSAAGFDTKTFFTYTEGDGETITNESPDLAAIRARAPELVVVLSTSTGYHSVPRKESEPPSTPEPGYCACYSGSKCDCPGG</sequence>
<organism evidence="2 3">
    <name type="scientific">Microbacterium testaceum</name>
    <name type="common">Aureobacterium testaceum</name>
    <name type="synonym">Brevibacterium testaceum</name>
    <dbReference type="NCBI Taxonomy" id="2033"/>
    <lineage>
        <taxon>Bacteria</taxon>
        <taxon>Bacillati</taxon>
        <taxon>Actinomycetota</taxon>
        <taxon>Actinomycetes</taxon>
        <taxon>Micrococcales</taxon>
        <taxon>Microbacteriaceae</taxon>
        <taxon>Microbacterium</taxon>
    </lineage>
</organism>
<name>A0A147F052_MICTE</name>
<gene>
    <name evidence="2" type="ORF">NS220_04420</name>
</gene>
<evidence type="ECO:0000256" key="1">
    <source>
        <dbReference type="SAM" id="SignalP"/>
    </source>
</evidence>
<dbReference type="AlphaFoldDB" id="A0A147F052"/>
<feature type="signal peptide" evidence="1">
    <location>
        <begin position="1"/>
        <end position="19"/>
    </location>
</feature>
<protein>
    <submittedName>
        <fullName evidence="2">Uncharacterized protein</fullName>
    </submittedName>
</protein>
<evidence type="ECO:0000313" key="2">
    <source>
        <dbReference type="EMBL" id="KTR95814.1"/>
    </source>
</evidence>
<evidence type="ECO:0000313" key="3">
    <source>
        <dbReference type="Proteomes" id="UP000075025"/>
    </source>
</evidence>